<keyword evidence="2" id="KW-1185">Reference proteome</keyword>
<dbReference type="RefSeq" id="WP_193190652.1">
    <property type="nucleotide sequence ID" value="NZ_JACZFR010000014.1"/>
</dbReference>
<dbReference type="Proteomes" id="UP001596425">
    <property type="component" value="Unassembled WGS sequence"/>
</dbReference>
<gene>
    <name evidence="1" type="ORF">ACFQBM_11010</name>
</gene>
<dbReference type="PANTHER" id="PTHR38460">
    <property type="entry name" value="TAUTOMERASE YOLI-RELATED"/>
    <property type="match status" value="1"/>
</dbReference>
<proteinExistence type="predicted"/>
<dbReference type="InterPro" id="IPR014347">
    <property type="entry name" value="Tautomerase/MIF_sf"/>
</dbReference>
<dbReference type="EMBL" id="JBHSVR010000001">
    <property type="protein sequence ID" value="MFC6633817.1"/>
    <property type="molecule type" value="Genomic_DNA"/>
</dbReference>
<comment type="caution">
    <text evidence="1">The sequence shown here is derived from an EMBL/GenBank/DDBJ whole genome shotgun (WGS) entry which is preliminary data.</text>
</comment>
<reference evidence="2" key="1">
    <citation type="journal article" date="2019" name="Int. J. Syst. Evol. Microbiol.">
        <title>The Global Catalogue of Microorganisms (GCM) 10K type strain sequencing project: providing services to taxonomists for standard genome sequencing and annotation.</title>
        <authorList>
            <consortium name="The Broad Institute Genomics Platform"/>
            <consortium name="The Broad Institute Genome Sequencing Center for Infectious Disease"/>
            <person name="Wu L."/>
            <person name="Ma J."/>
        </authorList>
    </citation>
    <scope>NUCLEOTIDE SEQUENCE [LARGE SCALE GENOMIC DNA]</scope>
    <source>
        <strain evidence="2">CGMCC 1.13718</strain>
    </source>
</reference>
<accession>A0ABW1YQH0</accession>
<dbReference type="PANTHER" id="PTHR38460:SF1">
    <property type="entry name" value="TAUTOMERASE YOLI-RELATED"/>
    <property type="match status" value="1"/>
</dbReference>
<name>A0ABW1YQH0_9GAMM</name>
<sequence>MPMTRISLRRGLGADYRARLSALLQRALEEHFAVPPRDCFQLFDEYTAGNRVVDPHYPYGDTAARSGDFLLLQITAGRRRSRAQKCALYSALATACRQQLGLDPADLMVVITCNDVDDWSFSSGRCYGGETQ</sequence>
<dbReference type="Gene3D" id="3.30.429.10">
    <property type="entry name" value="Macrophage Migration Inhibitory Factor"/>
    <property type="match status" value="1"/>
</dbReference>
<dbReference type="Pfam" id="PF14552">
    <property type="entry name" value="Tautomerase_2"/>
    <property type="match status" value="1"/>
</dbReference>
<organism evidence="1 2">
    <name type="scientific">Microbulbifer taiwanensis</name>
    <dbReference type="NCBI Taxonomy" id="986746"/>
    <lineage>
        <taxon>Bacteria</taxon>
        <taxon>Pseudomonadati</taxon>
        <taxon>Pseudomonadota</taxon>
        <taxon>Gammaproteobacteria</taxon>
        <taxon>Cellvibrionales</taxon>
        <taxon>Microbulbiferaceae</taxon>
        <taxon>Microbulbifer</taxon>
    </lineage>
</organism>
<evidence type="ECO:0000313" key="1">
    <source>
        <dbReference type="EMBL" id="MFC6633817.1"/>
    </source>
</evidence>
<protein>
    <submittedName>
        <fullName evidence="1">Tautomerase family protein</fullName>
    </submittedName>
</protein>
<evidence type="ECO:0000313" key="2">
    <source>
        <dbReference type="Proteomes" id="UP001596425"/>
    </source>
</evidence>
<dbReference type="SUPFAM" id="SSF55331">
    <property type="entry name" value="Tautomerase/MIF"/>
    <property type="match status" value="1"/>
</dbReference>
<dbReference type="InterPro" id="IPR037479">
    <property type="entry name" value="Tauto_MSAD"/>
</dbReference>